<dbReference type="Proteomes" id="UP000609064">
    <property type="component" value="Unassembled WGS sequence"/>
</dbReference>
<evidence type="ECO:0000256" key="2">
    <source>
        <dbReference type="ARBA" id="ARBA00022801"/>
    </source>
</evidence>
<comment type="similarity">
    <text evidence="1 4">Belongs to the glycosyl hydrolase 53 family.</text>
</comment>
<proteinExistence type="inferred from homology"/>
<dbReference type="InterPro" id="IPR011683">
    <property type="entry name" value="Glyco_hydro_53"/>
</dbReference>
<comment type="catalytic activity">
    <reaction evidence="4">
        <text>The enzyme specifically hydrolyzes (1-&gt;4)-beta-D-galactosidic linkages in type I arabinogalactans.</text>
        <dbReference type="EC" id="3.2.1.89"/>
    </reaction>
</comment>
<dbReference type="EC" id="3.2.1.89" evidence="4"/>
<reference evidence="5" key="1">
    <citation type="journal article" date="2014" name="Int. J. Syst. Evol. Microbiol.">
        <title>Complete genome sequence of Corynebacterium casei LMG S-19264T (=DSM 44701T), isolated from a smear-ripened cheese.</title>
        <authorList>
            <consortium name="US DOE Joint Genome Institute (JGI-PGF)"/>
            <person name="Walter F."/>
            <person name="Albersmeier A."/>
            <person name="Kalinowski J."/>
            <person name="Ruckert C."/>
        </authorList>
    </citation>
    <scope>NUCLEOTIDE SEQUENCE</scope>
    <source>
        <strain evidence="5">CGMCC 1.15958</strain>
    </source>
</reference>
<dbReference type="GO" id="GO:0031218">
    <property type="term" value="F:arabinogalactan endo-1,4-beta-galactosidase activity"/>
    <property type="evidence" value="ECO:0007669"/>
    <property type="project" value="UniProtKB-EC"/>
</dbReference>
<dbReference type="GO" id="GO:0015926">
    <property type="term" value="F:glucosidase activity"/>
    <property type="evidence" value="ECO:0007669"/>
    <property type="project" value="InterPro"/>
</dbReference>
<accession>A0A916YYB8</accession>
<reference evidence="5" key="2">
    <citation type="submission" date="2020-09" db="EMBL/GenBank/DDBJ databases">
        <authorList>
            <person name="Sun Q."/>
            <person name="Zhou Y."/>
        </authorList>
    </citation>
    <scope>NUCLEOTIDE SEQUENCE</scope>
    <source>
        <strain evidence="5">CGMCC 1.15958</strain>
    </source>
</reference>
<organism evidence="5 6">
    <name type="scientific">Emticicia aquatilis</name>
    <dbReference type="NCBI Taxonomy" id="1537369"/>
    <lineage>
        <taxon>Bacteria</taxon>
        <taxon>Pseudomonadati</taxon>
        <taxon>Bacteroidota</taxon>
        <taxon>Cytophagia</taxon>
        <taxon>Cytophagales</taxon>
        <taxon>Leadbetterellaceae</taxon>
        <taxon>Emticicia</taxon>
    </lineage>
</organism>
<evidence type="ECO:0000256" key="4">
    <source>
        <dbReference type="RuleBase" id="RU361192"/>
    </source>
</evidence>
<sequence length="371" mass="42673">MKQTYLLGVTFLFSSFCCQVKDIEKEPLFLGGDLSYVNEMEDCGGTYQSNGMKVDPYKLFKDKGANVVRVRLWHSPDWTKYSTFEDVKKSIRRAKEQNMQVLLDFHYSDTWADPAHQTIPKAWENIKDTKILGDTVYAYTFNILNKLANANLTPEFVQVGNEINSEVMQYTKDAAKTINWQRNVALLNRGIEAVDKISAIRGQKIQTMLHIAQPDEAYNWFENAKKNGIINYDWIGLSYYPKWSKFNLLGLTNEVKRLKADFNKRVMIVETGYPYSPKNFDTANNVLDGEGKISGYDYTPDGQLKFMIDLTKTVVKGGGEGIIYWEPAWISTNCNTAWGKGSHWDNAIFFDAERNNEALPVFDFFNQKLYK</sequence>
<dbReference type="Pfam" id="PF07745">
    <property type="entry name" value="Glyco_hydro_53"/>
    <property type="match status" value="1"/>
</dbReference>
<dbReference type="AlphaFoldDB" id="A0A916YYB8"/>
<dbReference type="EMBL" id="BMKK01000007">
    <property type="protein sequence ID" value="GGD67712.1"/>
    <property type="molecule type" value="Genomic_DNA"/>
</dbReference>
<dbReference type="PANTHER" id="PTHR34983:SF2">
    <property type="entry name" value="ENDO-BETA-1,4-GALACTANASE"/>
    <property type="match status" value="1"/>
</dbReference>
<name>A0A916YYB8_9BACT</name>
<keyword evidence="6" id="KW-1185">Reference proteome</keyword>
<dbReference type="GO" id="GO:0045490">
    <property type="term" value="P:pectin catabolic process"/>
    <property type="evidence" value="ECO:0007669"/>
    <property type="project" value="TreeGrafter"/>
</dbReference>
<protein>
    <recommendedName>
        <fullName evidence="4">Arabinogalactan endo-beta-1,4-galactanase</fullName>
        <ecNumber evidence="4">3.2.1.89</ecNumber>
    </recommendedName>
</protein>
<gene>
    <name evidence="5" type="primary">galA</name>
    <name evidence="5" type="ORF">GCM10011514_34740</name>
</gene>
<dbReference type="InterPro" id="IPR017853">
    <property type="entry name" value="GH"/>
</dbReference>
<evidence type="ECO:0000313" key="5">
    <source>
        <dbReference type="EMBL" id="GGD67712.1"/>
    </source>
</evidence>
<evidence type="ECO:0000256" key="1">
    <source>
        <dbReference type="ARBA" id="ARBA00010687"/>
    </source>
</evidence>
<evidence type="ECO:0000256" key="3">
    <source>
        <dbReference type="ARBA" id="ARBA00023295"/>
    </source>
</evidence>
<keyword evidence="2 4" id="KW-0378">Hydrolase</keyword>
<evidence type="ECO:0000313" key="6">
    <source>
        <dbReference type="Proteomes" id="UP000609064"/>
    </source>
</evidence>
<dbReference type="Gene3D" id="3.20.20.80">
    <property type="entry name" value="Glycosidases"/>
    <property type="match status" value="1"/>
</dbReference>
<dbReference type="SUPFAM" id="SSF51445">
    <property type="entry name" value="(Trans)glycosidases"/>
    <property type="match status" value="1"/>
</dbReference>
<dbReference type="RefSeq" id="WP_188767761.1">
    <property type="nucleotide sequence ID" value="NZ_BMKK01000007.1"/>
</dbReference>
<dbReference type="PANTHER" id="PTHR34983">
    <property type="entry name" value="ARABINOGALACTAN ENDO-BETA-1,4-GALACTANASE A"/>
    <property type="match status" value="1"/>
</dbReference>
<keyword evidence="3 4" id="KW-0326">Glycosidase</keyword>
<comment type="caution">
    <text evidence="5">The sequence shown here is derived from an EMBL/GenBank/DDBJ whole genome shotgun (WGS) entry which is preliminary data.</text>
</comment>